<evidence type="ECO:0000313" key="3">
    <source>
        <dbReference type="EMBL" id="MCV7227168.1"/>
    </source>
</evidence>
<gene>
    <name evidence="3" type="ORF">H7J73_14120</name>
</gene>
<keyword evidence="1" id="KW-0808">Transferase</keyword>
<evidence type="ECO:0000259" key="2">
    <source>
        <dbReference type="Pfam" id="PF00534"/>
    </source>
</evidence>
<protein>
    <submittedName>
        <fullName evidence="3">Glycosyltransferase family 4 protein</fullName>
    </submittedName>
</protein>
<evidence type="ECO:0000313" key="4">
    <source>
        <dbReference type="Proteomes" id="UP001526201"/>
    </source>
</evidence>
<dbReference type="PANTHER" id="PTHR46401">
    <property type="entry name" value="GLYCOSYLTRANSFERASE WBBK-RELATED"/>
    <property type="match status" value="1"/>
</dbReference>
<dbReference type="Gene3D" id="3.40.50.2000">
    <property type="entry name" value="Glycogen Phosphorylase B"/>
    <property type="match status" value="2"/>
</dbReference>
<dbReference type="Pfam" id="PF00534">
    <property type="entry name" value="Glycos_transf_1"/>
    <property type="match status" value="1"/>
</dbReference>
<comment type="caution">
    <text evidence="3">The sequence shown here is derived from an EMBL/GenBank/DDBJ whole genome shotgun (WGS) entry which is preliminary data.</text>
</comment>
<dbReference type="EMBL" id="JACKTY010000029">
    <property type="protein sequence ID" value="MCV7227168.1"/>
    <property type="molecule type" value="Genomic_DNA"/>
</dbReference>
<dbReference type="SUPFAM" id="SSF53756">
    <property type="entry name" value="UDP-Glycosyltransferase/glycogen phosphorylase"/>
    <property type="match status" value="1"/>
</dbReference>
<feature type="domain" description="Glycosyl transferase family 1" evidence="2">
    <location>
        <begin position="180"/>
        <end position="317"/>
    </location>
</feature>
<dbReference type="InterPro" id="IPR001296">
    <property type="entry name" value="Glyco_trans_1"/>
</dbReference>
<dbReference type="Proteomes" id="UP001526201">
    <property type="component" value="Unassembled WGS sequence"/>
</dbReference>
<reference evidence="3 4" key="1">
    <citation type="journal article" date="2022" name="BMC Genomics">
        <title>Comparative genome analysis of mycobacteria focusing on tRNA and non-coding RNA.</title>
        <authorList>
            <person name="Behra P.R.K."/>
            <person name="Pettersson B.M.F."/>
            <person name="Ramesh M."/>
            <person name="Das S."/>
            <person name="Dasgupta S."/>
            <person name="Kirsebom L.A."/>
        </authorList>
    </citation>
    <scope>NUCLEOTIDE SEQUENCE [LARGE SCALE GENOMIC DNA]</scope>
    <source>
        <strain evidence="3 4">DSM 44078</strain>
    </source>
</reference>
<evidence type="ECO:0000256" key="1">
    <source>
        <dbReference type="ARBA" id="ARBA00022679"/>
    </source>
</evidence>
<name>A0ABT3CCH3_9MYCO</name>
<sequence length="345" mass="36105">MAFGALALQPGSGGVSTYAREFLRAVAPRLSTTGEASALVQRSAEADLPTGIKAVTVRNSRGAVRALQAKLPVGHSDIFHSLDVDLPISGPRMSVATVHDLSVFDVPWAFGKVRALGEQALVTDSLRRADVIIAVSMFTAERIRDISGRQSVVTPLAPGPWATPPLPGAVDAVRAKYQLPDEFILQVATVEPRKRPHLVAEAARALGIPCVLAGQGSTGRFAPASAIGLGYVPIEDLPAMYCAATVVAYASVYEGFGLPPVEAMACGAAVVASKVGGLPDVVDDGAVLVATNRLADWTEALRLLVNDSDARAELSVRGQLAAQRLSWTRTAELTMNAYGLSGAYL</sequence>
<accession>A0ABT3CCH3</accession>
<organism evidence="3 4">
    <name type="scientific">Mycolicibacterium komossense</name>
    <dbReference type="NCBI Taxonomy" id="1779"/>
    <lineage>
        <taxon>Bacteria</taxon>
        <taxon>Bacillati</taxon>
        <taxon>Actinomycetota</taxon>
        <taxon>Actinomycetes</taxon>
        <taxon>Mycobacteriales</taxon>
        <taxon>Mycobacteriaceae</taxon>
        <taxon>Mycolicibacterium</taxon>
    </lineage>
</organism>
<dbReference type="PANTHER" id="PTHR46401:SF2">
    <property type="entry name" value="GLYCOSYLTRANSFERASE WBBK-RELATED"/>
    <property type="match status" value="1"/>
</dbReference>
<keyword evidence="4" id="KW-1185">Reference proteome</keyword>
<dbReference type="CDD" id="cd03809">
    <property type="entry name" value="GT4_MtfB-like"/>
    <property type="match status" value="1"/>
</dbReference>
<proteinExistence type="predicted"/>